<sequence>MLEESESPDSELLLFEELSWLCESLESCLTGAQAEALNAISTANVKGVNIFFFIVNLLR</sequence>
<accession>A0A645EW88</accession>
<protein>
    <submittedName>
        <fullName evidence="1">Uncharacterized protein</fullName>
    </submittedName>
</protein>
<gene>
    <name evidence="1" type="ORF">SDC9_153557</name>
</gene>
<evidence type="ECO:0000313" key="1">
    <source>
        <dbReference type="EMBL" id="MPN06301.1"/>
    </source>
</evidence>
<comment type="caution">
    <text evidence="1">The sequence shown here is derived from an EMBL/GenBank/DDBJ whole genome shotgun (WGS) entry which is preliminary data.</text>
</comment>
<organism evidence="1">
    <name type="scientific">bioreactor metagenome</name>
    <dbReference type="NCBI Taxonomy" id="1076179"/>
    <lineage>
        <taxon>unclassified sequences</taxon>
        <taxon>metagenomes</taxon>
        <taxon>ecological metagenomes</taxon>
    </lineage>
</organism>
<reference evidence="1" key="1">
    <citation type="submission" date="2019-08" db="EMBL/GenBank/DDBJ databases">
        <authorList>
            <person name="Kucharzyk K."/>
            <person name="Murdoch R.W."/>
            <person name="Higgins S."/>
            <person name="Loffler F."/>
        </authorList>
    </citation>
    <scope>NUCLEOTIDE SEQUENCE</scope>
</reference>
<name>A0A645EW88_9ZZZZ</name>
<dbReference type="AlphaFoldDB" id="A0A645EW88"/>
<dbReference type="EMBL" id="VSSQ01052207">
    <property type="protein sequence ID" value="MPN06301.1"/>
    <property type="molecule type" value="Genomic_DNA"/>
</dbReference>
<proteinExistence type="predicted"/>